<comment type="caution">
    <text evidence="2">The sequence shown here is derived from an EMBL/GenBank/DDBJ whole genome shotgun (WGS) entry which is preliminary data.</text>
</comment>
<keyword evidence="3" id="KW-1185">Reference proteome</keyword>
<evidence type="ECO:0000256" key="1">
    <source>
        <dbReference type="SAM" id="Phobius"/>
    </source>
</evidence>
<feature type="transmembrane region" description="Helical" evidence="1">
    <location>
        <begin position="44"/>
        <end position="63"/>
    </location>
</feature>
<proteinExistence type="predicted"/>
<keyword evidence="1" id="KW-0472">Membrane</keyword>
<dbReference type="RefSeq" id="WP_344800726.1">
    <property type="nucleotide sequence ID" value="NZ_BAABBN010000017.1"/>
</dbReference>
<organism evidence="2 3">
    <name type="scientific">Litoribacillus peritrichatus</name>
    <dbReference type="NCBI Taxonomy" id="718191"/>
    <lineage>
        <taxon>Bacteria</taxon>
        <taxon>Pseudomonadati</taxon>
        <taxon>Pseudomonadota</taxon>
        <taxon>Gammaproteobacteria</taxon>
        <taxon>Oceanospirillales</taxon>
        <taxon>Oceanospirillaceae</taxon>
        <taxon>Litoribacillus</taxon>
    </lineage>
</organism>
<dbReference type="EMBL" id="BAABBN010000017">
    <property type="protein sequence ID" value="GAA3942549.1"/>
    <property type="molecule type" value="Genomic_DNA"/>
</dbReference>
<reference evidence="3" key="1">
    <citation type="journal article" date="2019" name="Int. J. Syst. Evol. Microbiol.">
        <title>The Global Catalogue of Microorganisms (GCM) 10K type strain sequencing project: providing services to taxonomists for standard genome sequencing and annotation.</title>
        <authorList>
            <consortium name="The Broad Institute Genomics Platform"/>
            <consortium name="The Broad Institute Genome Sequencing Center for Infectious Disease"/>
            <person name="Wu L."/>
            <person name="Ma J."/>
        </authorList>
    </citation>
    <scope>NUCLEOTIDE SEQUENCE [LARGE SCALE GENOMIC DNA]</scope>
    <source>
        <strain evidence="3">JCM 17551</strain>
    </source>
</reference>
<keyword evidence="1" id="KW-1133">Transmembrane helix</keyword>
<evidence type="ECO:0000313" key="2">
    <source>
        <dbReference type="EMBL" id="GAA3942549.1"/>
    </source>
</evidence>
<gene>
    <name evidence="2" type="ORF">GCM10022277_42980</name>
</gene>
<dbReference type="Proteomes" id="UP001501565">
    <property type="component" value="Unassembled WGS sequence"/>
</dbReference>
<keyword evidence="1" id="KW-0812">Transmembrane</keyword>
<protein>
    <submittedName>
        <fullName evidence="2">Uncharacterized protein</fullName>
    </submittedName>
</protein>
<accession>A0ABP7NBW5</accession>
<sequence length="72" mass="8014">MNYQTMLLVANQAMAATFLLLLVSLAEAFWLPLESLMLTVVAHLSNIVLATALKISYILRLIAQKELGLQLR</sequence>
<evidence type="ECO:0000313" key="3">
    <source>
        <dbReference type="Proteomes" id="UP001501565"/>
    </source>
</evidence>
<name>A0ABP7NBW5_9GAMM</name>